<accession>A0A2A8ZPZ6</accession>
<name>A0A2A8ZPZ6_BACCE</name>
<evidence type="ECO:0000313" key="1">
    <source>
        <dbReference type="EMBL" id="PFE06603.1"/>
    </source>
</evidence>
<proteinExistence type="predicted"/>
<evidence type="ECO:0000313" key="2">
    <source>
        <dbReference type="Proteomes" id="UP000220032"/>
    </source>
</evidence>
<reference evidence="1 2" key="1">
    <citation type="submission" date="2017-09" db="EMBL/GenBank/DDBJ databases">
        <title>Large-scale bioinformatics analysis of Bacillus genomes uncovers conserved roles of natural products in bacterial physiology.</title>
        <authorList>
            <consortium name="Agbiome Team Llc"/>
            <person name="Bleich R.M."/>
            <person name="Grubbs K.J."/>
            <person name="Santa Maria K.C."/>
            <person name="Allen S.E."/>
            <person name="Farag S."/>
            <person name="Shank E.A."/>
            <person name="Bowers A."/>
        </authorList>
    </citation>
    <scope>NUCLEOTIDE SEQUENCE [LARGE SCALE GENOMIC DNA]</scope>
    <source>
        <strain evidence="1 2">AFS022681</strain>
    </source>
</reference>
<feature type="non-terminal residue" evidence="1">
    <location>
        <position position="1"/>
    </location>
</feature>
<dbReference type="Proteomes" id="UP000220032">
    <property type="component" value="Unassembled WGS sequence"/>
</dbReference>
<dbReference type="AlphaFoldDB" id="A0A2A8ZPZ6"/>
<gene>
    <name evidence="1" type="ORF">CN307_32750</name>
</gene>
<sequence length="45" mass="5097">NPSPSLGYVTKIIEIFPETNRIRIEIGETQGTFLVESIELICMED</sequence>
<comment type="caution">
    <text evidence="1">The sequence shown here is derived from an EMBL/GenBank/DDBJ whole genome shotgun (WGS) entry which is preliminary data.</text>
</comment>
<dbReference type="EMBL" id="NTRR01000114">
    <property type="protein sequence ID" value="PFE06603.1"/>
    <property type="molecule type" value="Genomic_DNA"/>
</dbReference>
<protein>
    <submittedName>
        <fullName evidence="1">Pesticidal protein</fullName>
    </submittedName>
</protein>
<organism evidence="1 2">
    <name type="scientific">Bacillus cereus</name>
    <dbReference type="NCBI Taxonomy" id="1396"/>
    <lineage>
        <taxon>Bacteria</taxon>
        <taxon>Bacillati</taxon>
        <taxon>Bacillota</taxon>
        <taxon>Bacilli</taxon>
        <taxon>Bacillales</taxon>
        <taxon>Bacillaceae</taxon>
        <taxon>Bacillus</taxon>
        <taxon>Bacillus cereus group</taxon>
    </lineage>
</organism>